<protein>
    <submittedName>
        <fullName evidence="5">Uncharacterized protein</fullName>
    </submittedName>
</protein>
<feature type="domain" description="XS" evidence="3">
    <location>
        <begin position="107"/>
        <end position="190"/>
    </location>
</feature>
<evidence type="ECO:0000259" key="4">
    <source>
        <dbReference type="Pfam" id="PF03469"/>
    </source>
</evidence>
<evidence type="ECO:0000256" key="1">
    <source>
        <dbReference type="SAM" id="Coils"/>
    </source>
</evidence>
<keyword evidence="6" id="KW-1185">Reference proteome</keyword>
<keyword evidence="1" id="KW-0175">Coiled coil</keyword>
<reference evidence="6" key="1">
    <citation type="submission" date="2024-06" db="EMBL/GenBank/DDBJ databases">
        <authorList>
            <person name="Ryan C."/>
        </authorList>
    </citation>
    <scope>NUCLEOTIDE SEQUENCE [LARGE SCALE GENOMIC DNA]</scope>
</reference>
<dbReference type="InterPro" id="IPR005379">
    <property type="entry name" value="FDM1-5/IDN2_XH"/>
</dbReference>
<dbReference type="InterPro" id="IPR045177">
    <property type="entry name" value="FDM1-5/IDN2"/>
</dbReference>
<organism evidence="5 6">
    <name type="scientific">Urochloa decumbens</name>
    <dbReference type="NCBI Taxonomy" id="240449"/>
    <lineage>
        <taxon>Eukaryota</taxon>
        <taxon>Viridiplantae</taxon>
        <taxon>Streptophyta</taxon>
        <taxon>Embryophyta</taxon>
        <taxon>Tracheophyta</taxon>
        <taxon>Spermatophyta</taxon>
        <taxon>Magnoliopsida</taxon>
        <taxon>Liliopsida</taxon>
        <taxon>Poales</taxon>
        <taxon>Poaceae</taxon>
        <taxon>PACMAD clade</taxon>
        <taxon>Panicoideae</taxon>
        <taxon>Panicodae</taxon>
        <taxon>Paniceae</taxon>
        <taxon>Melinidinae</taxon>
        <taxon>Urochloa</taxon>
    </lineage>
</organism>
<dbReference type="EMBL" id="OZ075128">
    <property type="protein sequence ID" value="CAL4955554.1"/>
    <property type="molecule type" value="Genomic_DNA"/>
</dbReference>
<reference evidence="5 6" key="2">
    <citation type="submission" date="2024-10" db="EMBL/GenBank/DDBJ databases">
        <authorList>
            <person name="Ryan C."/>
        </authorList>
    </citation>
    <scope>NUCLEOTIDE SEQUENCE [LARGE SCALE GENOMIC DNA]</scope>
</reference>
<dbReference type="PANTHER" id="PTHR21596">
    <property type="entry name" value="RIBONUCLEASE P SUBUNIT P38"/>
    <property type="match status" value="1"/>
</dbReference>
<feature type="domain" description="Factor of DNA methylation 1-5/IDN2" evidence="4">
    <location>
        <begin position="440"/>
        <end position="570"/>
    </location>
</feature>
<dbReference type="PANTHER" id="PTHR21596:SF3">
    <property type="entry name" value="FACTOR OF DNA METHYLATION 1-RELATED"/>
    <property type="match status" value="1"/>
</dbReference>
<name>A0ABC8Z8D0_9POAL</name>
<sequence length="571" mass="65495">MGHDLGESSEFDDCEAKIYSGLISGVLKVKNGERYKYPFCRPERKGYCKIGGLLRHALIVAGAPINSSEKTTHSALVKHLKNSIGKSSEPQSQQASMEPRLPDNRGKKYVWPWMGVLVNVPTKWEDGRRVGDSASKLKEQLLHFYPLKVTALWTSRGHTGTAIVEFQNDWSGFENARAFESYFMAEGRDEDYSFQGPTGSHLRKNGNLTSINDLKNEGERKAGKLVADLASQVEVKDRRLNELECEHNGIITSLEKMVEEKEKLILSHEKCISEKEQQAHIRSQIIIDKMSTQEAKEMNAMKSKHLKMAMLEQERAEENVLKRLEEQVREKKDILNKIEKLKGQLYKKKELEFDIQQIKGALDVRKHMPDGEGSKSKKEMDRLSKELKEKEKELDEMQSRTNHLIVKDKESNDMLTKAREELETGFHDLSTSGRAHIGIKVVGQLDPKLFLNACRQRPSEGDGEVHAGKLCSKWQAQINNSNWYPIKVVQVDGKEPERIIEDDAELRELKEEYGQEVYAAVTKALLEIDEYNGSARYCKRVVWNFKADRRATLKEGVQFIVKQWQTHKRKR</sequence>
<dbReference type="InterPro" id="IPR005380">
    <property type="entry name" value="XS_domain"/>
</dbReference>
<evidence type="ECO:0000313" key="5">
    <source>
        <dbReference type="EMBL" id="CAL4955554.1"/>
    </source>
</evidence>
<feature type="region of interest" description="Disordered" evidence="2">
    <location>
        <begin position="366"/>
        <end position="398"/>
    </location>
</feature>
<gene>
    <name evidence="5" type="ORF">URODEC1_LOCUS41494</name>
</gene>
<evidence type="ECO:0000313" key="6">
    <source>
        <dbReference type="Proteomes" id="UP001497457"/>
    </source>
</evidence>
<proteinExistence type="predicted"/>
<evidence type="ECO:0000259" key="3">
    <source>
        <dbReference type="Pfam" id="PF03468"/>
    </source>
</evidence>
<evidence type="ECO:0000256" key="2">
    <source>
        <dbReference type="SAM" id="MobiDB-lite"/>
    </source>
</evidence>
<dbReference type="Gene3D" id="3.30.70.2890">
    <property type="entry name" value="XS domain"/>
    <property type="match status" value="2"/>
</dbReference>
<dbReference type="Proteomes" id="UP001497457">
    <property type="component" value="Chromosome 18b"/>
</dbReference>
<feature type="coiled-coil region" evidence="1">
    <location>
        <begin position="307"/>
        <end position="344"/>
    </location>
</feature>
<dbReference type="Pfam" id="PF03469">
    <property type="entry name" value="XH"/>
    <property type="match status" value="1"/>
</dbReference>
<dbReference type="InterPro" id="IPR038588">
    <property type="entry name" value="XS_domain_sf"/>
</dbReference>
<dbReference type="AlphaFoldDB" id="A0ABC8Z8D0"/>
<feature type="compositionally biased region" description="Polar residues" evidence="2">
    <location>
        <begin position="84"/>
        <end position="96"/>
    </location>
</feature>
<dbReference type="Pfam" id="PF03468">
    <property type="entry name" value="XS"/>
    <property type="match status" value="1"/>
</dbReference>
<feature type="region of interest" description="Disordered" evidence="2">
    <location>
        <begin position="83"/>
        <end position="103"/>
    </location>
</feature>
<accession>A0ABC8Z8D0</accession>